<feature type="region of interest" description="Disordered" evidence="5">
    <location>
        <begin position="433"/>
        <end position="494"/>
    </location>
</feature>
<feature type="region of interest" description="Disordered" evidence="5">
    <location>
        <begin position="32"/>
        <end position="78"/>
    </location>
</feature>
<dbReference type="Pfam" id="PF07738">
    <property type="entry name" value="Sad1_UNC"/>
    <property type="match status" value="1"/>
</dbReference>
<evidence type="ECO:0000256" key="3">
    <source>
        <dbReference type="ARBA" id="ARBA00022989"/>
    </source>
</evidence>
<dbReference type="PANTHER" id="PTHR12953">
    <property type="entry name" value="MEMBRANE PROTEIN CH1 RELATED"/>
    <property type="match status" value="1"/>
</dbReference>
<comment type="subcellular location">
    <subcellularLocation>
        <location evidence="1">Endomembrane system</location>
    </subcellularLocation>
</comment>
<gene>
    <name evidence="8" type="ORF">CBR_g49418</name>
</gene>
<keyword evidence="4 6" id="KW-0472">Membrane</keyword>
<feature type="domain" description="SUN" evidence="7">
    <location>
        <begin position="517"/>
        <end position="679"/>
    </location>
</feature>
<dbReference type="PANTHER" id="PTHR12953:SF0">
    <property type="entry name" value="SUN DOMAIN-CONTAINING OSSIFICATION FACTOR"/>
    <property type="match status" value="1"/>
</dbReference>
<feature type="compositionally biased region" description="Basic and acidic residues" evidence="5">
    <location>
        <begin position="778"/>
        <end position="787"/>
    </location>
</feature>
<feature type="compositionally biased region" description="Basic and acidic residues" evidence="5">
    <location>
        <begin position="49"/>
        <end position="58"/>
    </location>
</feature>
<organism evidence="8 9">
    <name type="scientific">Chara braunii</name>
    <name type="common">Braun's stonewort</name>
    <dbReference type="NCBI Taxonomy" id="69332"/>
    <lineage>
        <taxon>Eukaryota</taxon>
        <taxon>Viridiplantae</taxon>
        <taxon>Streptophyta</taxon>
        <taxon>Charophyceae</taxon>
        <taxon>Charales</taxon>
        <taxon>Characeae</taxon>
        <taxon>Chara</taxon>
    </lineage>
</organism>
<feature type="region of interest" description="Disordered" evidence="5">
    <location>
        <begin position="307"/>
        <end position="385"/>
    </location>
</feature>
<dbReference type="GO" id="GO:0005737">
    <property type="term" value="C:cytoplasm"/>
    <property type="evidence" value="ECO:0007669"/>
    <property type="project" value="TreeGrafter"/>
</dbReference>
<dbReference type="Gramene" id="GBG89628">
    <property type="protein sequence ID" value="GBG89628"/>
    <property type="gene ID" value="CBR_g49418"/>
</dbReference>
<keyword evidence="2 6" id="KW-0812">Transmembrane</keyword>
<feature type="compositionally biased region" description="Basic and acidic residues" evidence="5">
    <location>
        <begin position="806"/>
        <end position="815"/>
    </location>
</feature>
<dbReference type="OrthoDB" id="266334at2759"/>
<proteinExistence type="predicted"/>
<reference evidence="8 9" key="1">
    <citation type="journal article" date="2018" name="Cell">
        <title>The Chara Genome: Secondary Complexity and Implications for Plant Terrestrialization.</title>
        <authorList>
            <person name="Nishiyama T."/>
            <person name="Sakayama H."/>
            <person name="Vries J.D."/>
            <person name="Buschmann H."/>
            <person name="Saint-Marcoux D."/>
            <person name="Ullrich K.K."/>
            <person name="Haas F.B."/>
            <person name="Vanderstraeten L."/>
            <person name="Becker D."/>
            <person name="Lang D."/>
            <person name="Vosolsobe S."/>
            <person name="Rombauts S."/>
            <person name="Wilhelmsson P.K.I."/>
            <person name="Janitza P."/>
            <person name="Kern R."/>
            <person name="Heyl A."/>
            <person name="Rumpler F."/>
            <person name="Villalobos L.I.A.C."/>
            <person name="Clay J.M."/>
            <person name="Skokan R."/>
            <person name="Toyoda A."/>
            <person name="Suzuki Y."/>
            <person name="Kagoshima H."/>
            <person name="Schijlen E."/>
            <person name="Tajeshwar N."/>
            <person name="Catarino B."/>
            <person name="Hetherington A.J."/>
            <person name="Saltykova A."/>
            <person name="Bonnot C."/>
            <person name="Breuninger H."/>
            <person name="Symeonidi A."/>
            <person name="Radhakrishnan G.V."/>
            <person name="Van Nieuwerburgh F."/>
            <person name="Deforce D."/>
            <person name="Chang C."/>
            <person name="Karol K.G."/>
            <person name="Hedrich R."/>
            <person name="Ulvskov P."/>
            <person name="Glockner G."/>
            <person name="Delwiche C.F."/>
            <person name="Petrasek J."/>
            <person name="Van de Peer Y."/>
            <person name="Friml J."/>
            <person name="Beilby M."/>
            <person name="Dolan L."/>
            <person name="Kohara Y."/>
            <person name="Sugano S."/>
            <person name="Fujiyama A."/>
            <person name="Delaux P.-M."/>
            <person name="Quint M."/>
            <person name="TheiBen G."/>
            <person name="Hagemann M."/>
            <person name="Harholt J."/>
            <person name="Dunand C."/>
            <person name="Zachgo S."/>
            <person name="Langdale J."/>
            <person name="Maumus F."/>
            <person name="Straeten D.V.D."/>
            <person name="Gould S.B."/>
            <person name="Rensing S.A."/>
        </authorList>
    </citation>
    <scope>NUCLEOTIDE SEQUENCE [LARGE SCALE GENOMIC DNA]</scope>
    <source>
        <strain evidence="8 9">S276</strain>
    </source>
</reference>
<comment type="caution">
    <text evidence="8">The sequence shown here is derived from an EMBL/GenBank/DDBJ whole genome shotgun (WGS) entry which is preliminary data.</text>
</comment>
<evidence type="ECO:0000256" key="1">
    <source>
        <dbReference type="ARBA" id="ARBA00004308"/>
    </source>
</evidence>
<dbReference type="Gene3D" id="2.60.120.260">
    <property type="entry name" value="Galactose-binding domain-like"/>
    <property type="match status" value="1"/>
</dbReference>
<feature type="region of interest" description="Disordered" evidence="5">
    <location>
        <begin position="708"/>
        <end position="828"/>
    </location>
</feature>
<dbReference type="InterPro" id="IPR012919">
    <property type="entry name" value="SUN_dom"/>
</dbReference>
<sequence length="1015" mass="107723">MADQSANTQDQNGCHQQQVVVKDAVNVAASVSVADSHFKTDSTAIENPDAGHHAEKDLPPPSTKPPAGTDRGGSRGCDMYVVDSGNRHGDPHVAAREELVVSSKTGSSSEQSAGYMVVSGGLSSHEDSAVSPPPLQQEMQEEVLVHAQGGPAVVEVDRMRSSKTTSVGVDGTCVGCVCGDGLGDDIRPVGMWQPATCPRSLSSSDVIAGPFYKFVSSGCEEPSCVSSQSHYFEGASEELSIPTLSTKGSEADEASGQMAGSNVVSDQEAAGDASSVLSSASDTLATVTGGPLDDALKDEQHLSVIDEGEKVGIGKGGDNLTDGTILLTPPAGQEQDSQGQVGHGERGSLDVSSPLEAGSESNTTSTPQGVKSNMDETQPGNTQPLNVTADSNIVPEVVNASLSAGTSSSLGNGTAVPAGEQQVDFHLADSPAAASHMQVPSPETHHEIVSETSSLETDILQEPLPMPPPSDRSDSGIAEPAIAEPPVQHEDRPTRLPLGLEEYKKRVLSSPDAALASANIAPHSDHPPSPRRKSADGTLYNYAAQSHGAKVISANSQATSASAVLDEDRDKYLRNPCNAKEKWIVIELSENVRVDTIVLASYEFYSSRVKEFRVLGSLRYPTDNWVTVGVFEAQNVRQLQTFPVEGLAWARYLKVELLSHHGTEFYCTLSVVRVHGVSELESLQEELIEIDKEVEVVQSVLRSKGADGGITDGEHLDVSDRAVLSDPSAKTRKTEEQGLGPADPQGSSKGSAHGAVHVRGNNGGNPVRAPTDTIVCTSDRKVVHDEQVSPGTENSGRSELGPGTDGHVDGSHESHSLGGGNDNSNGRSAGEFVFKPLMQKLKQLELNQSLFKSYLEDMSHRYLLAFGEIDHLIGMLTERLRNVSAVATLCSSRLAELESTSEAELGKLKLDLALQSEAVAAELRHIRSNMAHVERRETASVIIGIIALIFGGGLHCIGACIQRRKSSRHHRRHHSQDTLHHKRDIHLYTLSACCSFLSLIILFASTGMMVILLSL</sequence>
<dbReference type="PROSITE" id="PS51469">
    <property type="entry name" value="SUN"/>
    <property type="match status" value="1"/>
</dbReference>
<feature type="transmembrane region" description="Helical" evidence="6">
    <location>
        <begin position="987"/>
        <end position="1013"/>
    </location>
</feature>
<evidence type="ECO:0000313" key="8">
    <source>
        <dbReference type="EMBL" id="GBG89628.1"/>
    </source>
</evidence>
<dbReference type="GO" id="GO:0034975">
    <property type="term" value="P:protein folding in endoplasmic reticulum"/>
    <property type="evidence" value="ECO:0007669"/>
    <property type="project" value="TreeGrafter"/>
</dbReference>
<dbReference type="GO" id="GO:0012505">
    <property type="term" value="C:endomembrane system"/>
    <property type="evidence" value="ECO:0007669"/>
    <property type="project" value="UniProtKB-SubCell"/>
</dbReference>
<accession>A0A388M4W7</accession>
<dbReference type="GO" id="GO:0016020">
    <property type="term" value="C:membrane"/>
    <property type="evidence" value="ECO:0007669"/>
    <property type="project" value="InterPro"/>
</dbReference>
<keyword evidence="3 6" id="KW-1133">Transmembrane helix</keyword>
<feature type="transmembrane region" description="Helical" evidence="6">
    <location>
        <begin position="939"/>
        <end position="961"/>
    </location>
</feature>
<evidence type="ECO:0000256" key="2">
    <source>
        <dbReference type="ARBA" id="ARBA00022692"/>
    </source>
</evidence>
<evidence type="ECO:0000259" key="7">
    <source>
        <dbReference type="PROSITE" id="PS51469"/>
    </source>
</evidence>
<evidence type="ECO:0000256" key="6">
    <source>
        <dbReference type="SAM" id="Phobius"/>
    </source>
</evidence>
<evidence type="ECO:0000256" key="4">
    <source>
        <dbReference type="ARBA" id="ARBA00023136"/>
    </source>
</evidence>
<protein>
    <recommendedName>
        <fullName evidence="7">SUN domain-containing protein</fullName>
    </recommendedName>
</protein>
<feature type="compositionally biased region" description="Polar residues" evidence="5">
    <location>
        <begin position="359"/>
        <end position="385"/>
    </location>
</feature>
<keyword evidence="9" id="KW-1185">Reference proteome</keyword>
<dbReference type="STRING" id="69332.A0A388M4W7"/>
<dbReference type="InterPro" id="IPR008979">
    <property type="entry name" value="Galactose-bd-like_sf"/>
</dbReference>
<dbReference type="AlphaFoldDB" id="A0A388M4W7"/>
<evidence type="ECO:0000256" key="5">
    <source>
        <dbReference type="SAM" id="MobiDB-lite"/>
    </source>
</evidence>
<feature type="region of interest" description="Disordered" evidence="5">
    <location>
        <begin position="246"/>
        <end position="270"/>
    </location>
</feature>
<name>A0A388M4W7_CHABU</name>
<dbReference type="EMBL" id="BFEA01000750">
    <property type="protein sequence ID" value="GBG89628.1"/>
    <property type="molecule type" value="Genomic_DNA"/>
</dbReference>
<dbReference type="Proteomes" id="UP000265515">
    <property type="component" value="Unassembled WGS sequence"/>
</dbReference>
<evidence type="ECO:0000313" key="9">
    <source>
        <dbReference type="Proteomes" id="UP000265515"/>
    </source>
</evidence>
<dbReference type="SUPFAM" id="SSF49785">
    <property type="entry name" value="Galactose-binding domain-like"/>
    <property type="match status" value="1"/>
</dbReference>
<dbReference type="InterPro" id="IPR045120">
    <property type="entry name" value="Suco/Slp1-like"/>
</dbReference>